<reference evidence="1 2" key="1">
    <citation type="journal article" date="2013" name="Genome Biol. Evol.">
        <title>Life in an arsenic-containing gold mine: genome and physiology of the autotrophic arsenite-oxidizing bacterium rhizobium sp. NT-26.</title>
        <authorList>
            <person name="Andres J."/>
            <person name="Arsene-Ploetze F."/>
            <person name="Barbe V."/>
            <person name="Brochier-Armanet C."/>
            <person name="Cleiss-Arnold J."/>
            <person name="Coppee J.Y."/>
            <person name="Dillies M.A."/>
            <person name="Geist"/>
            <person name="L"/>
            <person name="Joublin A."/>
            <person name="Koechler S."/>
            <person name="Lassalle F."/>
            <person name="Marchal M."/>
            <person name="Medigue C."/>
            <person name="Muller D."/>
            <person name="Nesme X."/>
            <person name="Plewniak F."/>
            <person name="Proux C."/>
            <person name="Ramirez-Bahena M.H."/>
            <person name="Schenowitz C."/>
            <person name="Sismeiro O."/>
            <person name="Vallenet D."/>
            <person name="Santini J.M."/>
            <person name="Bertin P.N."/>
        </authorList>
    </citation>
    <scope>NUCLEOTIDE SEQUENCE [LARGE SCALE GENOMIC DNA]</scope>
    <source>
        <strain evidence="1 2">NT-26</strain>
    </source>
</reference>
<sequence length="140" mass="15438">MTRVGLDKQTGRPLLGWAHCVQSISTIISTELNERVQRRGFGGRLMRLIDRPQNEETIIDIYVSVAEALEPRKVEGREYGEPGFVLLRTSLDAGTPGRLLLLVSGVFFENGHLGDYSNPKLTEVAFAITENDGQIALAPT</sequence>
<dbReference type="AlphaFoldDB" id="L0NE77"/>
<keyword evidence="2" id="KW-1185">Reference proteome</keyword>
<organism evidence="1 2">
    <name type="scientific">Pseudorhizobium banfieldiae</name>
    <dbReference type="NCBI Taxonomy" id="1125847"/>
    <lineage>
        <taxon>Bacteria</taxon>
        <taxon>Pseudomonadati</taxon>
        <taxon>Pseudomonadota</taxon>
        <taxon>Alphaproteobacteria</taxon>
        <taxon>Hyphomicrobiales</taxon>
        <taxon>Rhizobiaceae</taxon>
        <taxon>Rhizobium/Agrobacterium group</taxon>
        <taxon>Pseudorhizobium</taxon>
    </lineage>
</organism>
<dbReference type="EMBL" id="FO082820">
    <property type="protein sequence ID" value="CCF19164.1"/>
    <property type="molecule type" value="Genomic_DNA"/>
</dbReference>
<evidence type="ECO:0000313" key="2">
    <source>
        <dbReference type="Proteomes" id="UP000010792"/>
    </source>
</evidence>
<gene>
    <name evidence="1" type="ORF">NT26_1440</name>
</gene>
<proteinExistence type="predicted"/>
<dbReference type="Proteomes" id="UP000010792">
    <property type="component" value="Chromosome"/>
</dbReference>
<protein>
    <submittedName>
        <fullName evidence="1">Phage-related baseplate assembly protein</fullName>
    </submittedName>
</protein>
<evidence type="ECO:0000313" key="1">
    <source>
        <dbReference type="EMBL" id="CCF19164.1"/>
    </source>
</evidence>
<dbReference type="OrthoDB" id="9802846at2"/>
<dbReference type="Gene3D" id="3.10.450.40">
    <property type="match status" value="1"/>
</dbReference>
<name>L0NE77_9HYPH</name>
<dbReference type="SUPFAM" id="SSF160719">
    <property type="entry name" value="gpW/gp25-like"/>
    <property type="match status" value="1"/>
</dbReference>
<dbReference type="KEGG" id="rht:NT26_1440"/>
<dbReference type="STRING" id="1125847.NT26_1440"/>
<dbReference type="RefSeq" id="WP_052638055.1">
    <property type="nucleotide sequence ID" value="NZ_FO082820.1"/>
</dbReference>
<accession>L0NE77</accession>